<dbReference type="Proteomes" id="UP000494165">
    <property type="component" value="Unassembled WGS sequence"/>
</dbReference>
<sequence length="230" mass="25345">MADPVAQDEQFLSTCGYLRPGKENNNYCVNLNGEDWLSGAVSANQDFDEAELKTFCFEYLFGESGNQNHGTLALILQEVEMSITKSASDFAFLSQAFEDKTVLSESWFDNVAKEVLSAEKDESVIRPFESLTGENVPSELQINDGKVGPVQAKASAQNASSETAAIHAKMRQRKNLSRSGICAVCINRRRVEKNIYTHKRVHILKGEAVAVQRINGVATLVCPAQKNNQP</sequence>
<reference evidence="1 2" key="1">
    <citation type="submission" date="2020-04" db="EMBL/GenBank/DDBJ databases">
        <authorList>
            <person name="Alioto T."/>
            <person name="Alioto T."/>
            <person name="Gomez Garrido J."/>
        </authorList>
    </citation>
    <scope>NUCLEOTIDE SEQUENCE [LARGE SCALE GENOMIC DNA]</scope>
</reference>
<gene>
    <name evidence="1" type="ORF">CLODIP_2_CD00183</name>
</gene>
<evidence type="ECO:0000313" key="1">
    <source>
        <dbReference type="EMBL" id="CAB3377779.1"/>
    </source>
</evidence>
<organism evidence="1 2">
    <name type="scientific">Cloeon dipterum</name>
    <dbReference type="NCBI Taxonomy" id="197152"/>
    <lineage>
        <taxon>Eukaryota</taxon>
        <taxon>Metazoa</taxon>
        <taxon>Ecdysozoa</taxon>
        <taxon>Arthropoda</taxon>
        <taxon>Hexapoda</taxon>
        <taxon>Insecta</taxon>
        <taxon>Pterygota</taxon>
        <taxon>Palaeoptera</taxon>
        <taxon>Ephemeroptera</taxon>
        <taxon>Pisciforma</taxon>
        <taxon>Baetidae</taxon>
        <taxon>Cloeon</taxon>
    </lineage>
</organism>
<name>A0A8S1DBI5_9INSE</name>
<protein>
    <submittedName>
        <fullName evidence="1">Uncharacterized protein</fullName>
    </submittedName>
</protein>
<accession>A0A8S1DBI5</accession>
<dbReference type="EMBL" id="CADEPI010000151">
    <property type="protein sequence ID" value="CAB3377779.1"/>
    <property type="molecule type" value="Genomic_DNA"/>
</dbReference>
<proteinExistence type="predicted"/>
<dbReference type="AlphaFoldDB" id="A0A8S1DBI5"/>
<keyword evidence="2" id="KW-1185">Reference proteome</keyword>
<comment type="caution">
    <text evidence="1">The sequence shown here is derived from an EMBL/GenBank/DDBJ whole genome shotgun (WGS) entry which is preliminary data.</text>
</comment>
<evidence type="ECO:0000313" key="2">
    <source>
        <dbReference type="Proteomes" id="UP000494165"/>
    </source>
</evidence>